<protein>
    <submittedName>
        <fullName evidence="8">NADH dehydrogenase</fullName>
        <ecNumber evidence="8">1.6.99.3</ecNumber>
    </submittedName>
</protein>
<proteinExistence type="inferred from homology"/>
<reference evidence="8 9" key="1">
    <citation type="submission" date="2019-08" db="EMBL/GenBank/DDBJ databases">
        <authorList>
            <person name="Peeters C."/>
        </authorList>
    </citation>
    <scope>NUCLEOTIDE SEQUENCE [LARGE SCALE GENOMIC DNA]</scope>
    <source>
        <strain evidence="8 9">LMG 31114</strain>
    </source>
</reference>
<keyword evidence="5 8" id="KW-0560">Oxidoreductase</keyword>
<evidence type="ECO:0000256" key="6">
    <source>
        <dbReference type="SAM" id="MobiDB-lite"/>
    </source>
</evidence>
<dbReference type="InterPro" id="IPR036188">
    <property type="entry name" value="FAD/NAD-bd_sf"/>
</dbReference>
<dbReference type="PANTHER" id="PTHR42913">
    <property type="entry name" value="APOPTOSIS-INDUCING FACTOR 1"/>
    <property type="match status" value="1"/>
</dbReference>
<dbReference type="AlphaFoldDB" id="A0A5E4XUR8"/>
<keyword evidence="4" id="KW-0274">FAD</keyword>
<feature type="region of interest" description="Disordered" evidence="6">
    <location>
        <begin position="195"/>
        <end position="228"/>
    </location>
</feature>
<dbReference type="Gene3D" id="3.50.50.100">
    <property type="match status" value="2"/>
</dbReference>
<gene>
    <name evidence="8" type="primary">ndh_1</name>
    <name evidence="8" type="ORF">PPN31114_04109</name>
</gene>
<dbReference type="PANTHER" id="PTHR42913:SF3">
    <property type="entry name" value="64 KDA MITOCHONDRIAL NADH DEHYDROGENASE (EUROFUNG)"/>
    <property type="match status" value="1"/>
</dbReference>
<dbReference type="SUPFAM" id="SSF51905">
    <property type="entry name" value="FAD/NAD(P)-binding domain"/>
    <property type="match status" value="1"/>
</dbReference>
<dbReference type="EMBL" id="CABPSK010000004">
    <property type="protein sequence ID" value="VVE40147.1"/>
    <property type="molecule type" value="Genomic_DNA"/>
</dbReference>
<name>A0A5E4XUR8_9BURK</name>
<dbReference type="PRINTS" id="PR00411">
    <property type="entry name" value="PNDRDTASEI"/>
</dbReference>
<evidence type="ECO:0000256" key="5">
    <source>
        <dbReference type="ARBA" id="ARBA00023002"/>
    </source>
</evidence>
<comment type="cofactor">
    <cofactor evidence="1">
        <name>FAD</name>
        <dbReference type="ChEBI" id="CHEBI:57692"/>
    </cofactor>
</comment>
<evidence type="ECO:0000259" key="7">
    <source>
        <dbReference type="Pfam" id="PF07992"/>
    </source>
</evidence>
<evidence type="ECO:0000256" key="1">
    <source>
        <dbReference type="ARBA" id="ARBA00001974"/>
    </source>
</evidence>
<dbReference type="PRINTS" id="PR00368">
    <property type="entry name" value="FADPNR"/>
</dbReference>
<organism evidence="8 9">
    <name type="scientific">Pandoraea pneumonica</name>
    <dbReference type="NCBI Taxonomy" id="2508299"/>
    <lineage>
        <taxon>Bacteria</taxon>
        <taxon>Pseudomonadati</taxon>
        <taxon>Pseudomonadota</taxon>
        <taxon>Betaproteobacteria</taxon>
        <taxon>Burkholderiales</taxon>
        <taxon>Burkholderiaceae</taxon>
        <taxon>Pandoraea</taxon>
    </lineage>
</organism>
<accession>A0A5E4XUR8</accession>
<dbReference type="Pfam" id="PF07992">
    <property type="entry name" value="Pyr_redox_2"/>
    <property type="match status" value="1"/>
</dbReference>
<dbReference type="GO" id="GO:0019646">
    <property type="term" value="P:aerobic electron transport chain"/>
    <property type="evidence" value="ECO:0007669"/>
    <property type="project" value="TreeGrafter"/>
</dbReference>
<feature type="domain" description="FAD/NAD(P)-binding" evidence="7">
    <location>
        <begin position="34"/>
        <end position="403"/>
    </location>
</feature>
<evidence type="ECO:0000256" key="4">
    <source>
        <dbReference type="ARBA" id="ARBA00022827"/>
    </source>
</evidence>
<dbReference type="Proteomes" id="UP000366945">
    <property type="component" value="Unassembled WGS sequence"/>
</dbReference>
<evidence type="ECO:0000256" key="2">
    <source>
        <dbReference type="ARBA" id="ARBA00005272"/>
    </source>
</evidence>
<evidence type="ECO:0000313" key="9">
    <source>
        <dbReference type="Proteomes" id="UP000366945"/>
    </source>
</evidence>
<keyword evidence="9" id="KW-1185">Reference proteome</keyword>
<dbReference type="InterPro" id="IPR023753">
    <property type="entry name" value="FAD/NAD-binding_dom"/>
</dbReference>
<evidence type="ECO:0000313" key="8">
    <source>
        <dbReference type="EMBL" id="VVE40147.1"/>
    </source>
</evidence>
<dbReference type="GO" id="GO:0003955">
    <property type="term" value="F:NAD(P)H dehydrogenase (quinone) activity"/>
    <property type="evidence" value="ECO:0007669"/>
    <property type="project" value="TreeGrafter"/>
</dbReference>
<comment type="similarity">
    <text evidence="2">Belongs to the NADH dehydrogenase family.</text>
</comment>
<dbReference type="EC" id="1.6.99.3" evidence="8"/>
<keyword evidence="3" id="KW-0285">Flavoprotein</keyword>
<sequence>MTALCGKVIAIAGRRNADRPVGFQARGVIVSVHRIVVVGGGAGGLELVTRLGDKYGRGKDVQITLVDRSMSHIWKPLLHEVAAGVMDTATHQLSYVAQANWHHFEFAAGEMIGLDRAAKTITLAALPAAADEGEGDLLPERTLPYDTLVLAIGSTTNFFGVKGAQENTIALDTVEQAERFRRRLMAACVRAQNAAQTPPVAPSADAAPPAGATSPDATPATGGASSVTISAEDRRKVNLVIVGAGATGVELSAELRNTAEVLRSYGLKLDPRKDVRITIIESSPRILKALPERVSSAVAGLLGKLDVDILCGDSVAEVRPNEVTTTGGKVLPADITVWSAGITAPAVLGTLGLAVNRLNQIEVQPTLQSVTDPDIFAFGDCASCAWPDHGFVPPRAQAAHQQASFLVKAIEARLKGQSLPTFTYRDFGSLVSLGKFSAVGNLMGGLIGGSMFIEGLFARVMYTSLYRMHVAALHGVWRMMLDTVANRLRRSTVPRVKLH</sequence>
<evidence type="ECO:0000256" key="3">
    <source>
        <dbReference type="ARBA" id="ARBA00022630"/>
    </source>
</evidence>
<dbReference type="InterPro" id="IPR051169">
    <property type="entry name" value="NADH-Q_oxidoreductase"/>
</dbReference>
<feature type="compositionally biased region" description="Low complexity" evidence="6">
    <location>
        <begin position="202"/>
        <end position="224"/>
    </location>
</feature>